<reference evidence="4" key="1">
    <citation type="submission" date="2017-01" db="EMBL/GenBank/DDBJ databases">
        <authorList>
            <person name="Wolfgang W.J."/>
            <person name="Cole J."/>
            <person name="Wroblewski D."/>
            <person name="Mcginnis J."/>
            <person name="Musser K.A."/>
        </authorList>
    </citation>
    <scope>NUCLEOTIDE SEQUENCE [LARGE SCALE GENOMIC DNA]</scope>
    <source>
        <strain evidence="4">DSM 19151</strain>
    </source>
</reference>
<gene>
    <name evidence="3" type="ORF">BWD09_06315</name>
</gene>
<sequence>MNKTKLIAALLAAALILPAAHSQAAQANKRSVIERINDKFEKSRRVRESKKRQRELEKRQKQQAEKERAEKPASAPKP</sequence>
<proteinExistence type="predicted"/>
<dbReference type="STRING" id="194197.BWD09_06315"/>
<dbReference type="Proteomes" id="UP000193118">
    <property type="component" value="Unassembled WGS sequence"/>
</dbReference>
<protein>
    <submittedName>
        <fullName evidence="3">Uncharacterized protein</fullName>
    </submittedName>
</protein>
<evidence type="ECO:0000313" key="3">
    <source>
        <dbReference type="EMBL" id="OSI17080.1"/>
    </source>
</evidence>
<keyword evidence="2" id="KW-0732">Signal</keyword>
<keyword evidence="4" id="KW-1185">Reference proteome</keyword>
<feature type="signal peptide" evidence="2">
    <location>
        <begin position="1"/>
        <end position="24"/>
    </location>
</feature>
<dbReference type="EMBL" id="MTBO01000012">
    <property type="protein sequence ID" value="OSI17080.1"/>
    <property type="molecule type" value="Genomic_DNA"/>
</dbReference>
<organism evidence="3 4">
    <name type="scientific">Neisseria dentiae</name>
    <dbReference type="NCBI Taxonomy" id="194197"/>
    <lineage>
        <taxon>Bacteria</taxon>
        <taxon>Pseudomonadati</taxon>
        <taxon>Pseudomonadota</taxon>
        <taxon>Betaproteobacteria</taxon>
        <taxon>Neisseriales</taxon>
        <taxon>Neisseriaceae</taxon>
        <taxon>Neisseria</taxon>
    </lineage>
</organism>
<dbReference type="AlphaFoldDB" id="A0A1X3DB11"/>
<evidence type="ECO:0000256" key="1">
    <source>
        <dbReference type="SAM" id="MobiDB-lite"/>
    </source>
</evidence>
<name>A0A1X3DB11_9NEIS</name>
<feature type="compositionally biased region" description="Basic residues" evidence="1">
    <location>
        <begin position="44"/>
        <end position="53"/>
    </location>
</feature>
<evidence type="ECO:0000313" key="4">
    <source>
        <dbReference type="Proteomes" id="UP000193118"/>
    </source>
</evidence>
<comment type="caution">
    <text evidence="3">The sequence shown here is derived from an EMBL/GenBank/DDBJ whole genome shotgun (WGS) entry which is preliminary data.</text>
</comment>
<feature type="chain" id="PRO_5012597764" evidence="2">
    <location>
        <begin position="25"/>
        <end position="78"/>
    </location>
</feature>
<dbReference type="RefSeq" id="WP_085365861.1">
    <property type="nucleotide sequence ID" value="NZ_CAUJPZ010000015.1"/>
</dbReference>
<dbReference type="GeneID" id="94581997"/>
<feature type="compositionally biased region" description="Basic and acidic residues" evidence="1">
    <location>
        <begin position="54"/>
        <end position="71"/>
    </location>
</feature>
<evidence type="ECO:0000256" key="2">
    <source>
        <dbReference type="SAM" id="SignalP"/>
    </source>
</evidence>
<feature type="region of interest" description="Disordered" evidence="1">
    <location>
        <begin position="42"/>
        <end position="78"/>
    </location>
</feature>
<accession>A0A1X3DB11</accession>